<organism evidence="1 2">
    <name type="scientific">Tanacetum coccineum</name>
    <dbReference type="NCBI Taxonomy" id="301880"/>
    <lineage>
        <taxon>Eukaryota</taxon>
        <taxon>Viridiplantae</taxon>
        <taxon>Streptophyta</taxon>
        <taxon>Embryophyta</taxon>
        <taxon>Tracheophyta</taxon>
        <taxon>Spermatophyta</taxon>
        <taxon>Magnoliopsida</taxon>
        <taxon>eudicotyledons</taxon>
        <taxon>Gunneridae</taxon>
        <taxon>Pentapetalae</taxon>
        <taxon>asterids</taxon>
        <taxon>campanulids</taxon>
        <taxon>Asterales</taxon>
        <taxon>Asteraceae</taxon>
        <taxon>Asteroideae</taxon>
        <taxon>Anthemideae</taxon>
        <taxon>Anthemidinae</taxon>
        <taxon>Tanacetum</taxon>
    </lineage>
</organism>
<dbReference type="EMBL" id="BQNB010009466">
    <property type="protein sequence ID" value="GJS63927.1"/>
    <property type="molecule type" value="Genomic_DNA"/>
</dbReference>
<evidence type="ECO:0000313" key="1">
    <source>
        <dbReference type="EMBL" id="GJS63927.1"/>
    </source>
</evidence>
<accession>A0ABQ4XGJ2</accession>
<evidence type="ECO:0000313" key="2">
    <source>
        <dbReference type="Proteomes" id="UP001151760"/>
    </source>
</evidence>
<proteinExistence type="predicted"/>
<gene>
    <name evidence="1" type="ORF">Tco_0678491</name>
</gene>
<comment type="caution">
    <text evidence="1">The sequence shown here is derived from an EMBL/GenBank/DDBJ whole genome shotgun (WGS) entry which is preliminary data.</text>
</comment>
<reference evidence="1" key="2">
    <citation type="submission" date="2022-01" db="EMBL/GenBank/DDBJ databases">
        <authorList>
            <person name="Yamashiro T."/>
            <person name="Shiraishi A."/>
            <person name="Satake H."/>
            <person name="Nakayama K."/>
        </authorList>
    </citation>
    <scope>NUCLEOTIDE SEQUENCE</scope>
</reference>
<name>A0ABQ4XGJ2_9ASTR</name>
<protein>
    <submittedName>
        <fullName evidence="1">Uncharacterized protein</fullName>
    </submittedName>
</protein>
<dbReference type="Proteomes" id="UP001151760">
    <property type="component" value="Unassembled WGS sequence"/>
</dbReference>
<reference evidence="1" key="1">
    <citation type="journal article" date="2022" name="Int. J. Mol. Sci.">
        <title>Draft Genome of Tanacetum Coccineum: Genomic Comparison of Closely Related Tanacetum-Family Plants.</title>
        <authorList>
            <person name="Yamashiro T."/>
            <person name="Shiraishi A."/>
            <person name="Nakayama K."/>
            <person name="Satake H."/>
        </authorList>
    </citation>
    <scope>NUCLEOTIDE SEQUENCE</scope>
</reference>
<keyword evidence="2" id="KW-1185">Reference proteome</keyword>
<sequence length="325" mass="35817">MKVWLSEEVGSEDDFAQDMSEHCYAVKLDMEKRARLMVELEKLAVSEGAAHYLDILRCRQDKDAEKLRLLRDLLRHARDEAHERQLALDTVLIFGGYVIAESLQVWPWGLSKPFALYCVTVKMDIQKRCRVMVELKKFAVAEGGAAYLKTLRQRQKMDEEKLSFWKSAHLAVFFLSLGVYVASCTLFLADRDGSSSFVASVLLADGSSNISVKGEVADSATGSASNGVAVGFRTSSNVNLGFPSVAFLLKWYLKIYLWPSACLSAGGTRSVSLPSAELTMVLQSGTKVCASRLKHVIVVVAVPSSTTTLKQYMGVVLMLLQSIAV</sequence>